<protein>
    <submittedName>
        <fullName evidence="2">Uncharacterized protein</fullName>
    </submittedName>
</protein>
<keyword evidence="3" id="KW-1185">Reference proteome</keyword>
<organism evidence="2 3">
    <name type="scientific">Lithohypha guttulata</name>
    <dbReference type="NCBI Taxonomy" id="1690604"/>
    <lineage>
        <taxon>Eukaryota</taxon>
        <taxon>Fungi</taxon>
        <taxon>Dikarya</taxon>
        <taxon>Ascomycota</taxon>
        <taxon>Pezizomycotina</taxon>
        <taxon>Eurotiomycetes</taxon>
        <taxon>Chaetothyriomycetidae</taxon>
        <taxon>Chaetothyriales</taxon>
        <taxon>Trichomeriaceae</taxon>
        <taxon>Lithohypha</taxon>
    </lineage>
</organism>
<dbReference type="Proteomes" id="UP001345013">
    <property type="component" value="Unassembled WGS sequence"/>
</dbReference>
<dbReference type="EMBL" id="JAVRRG010000260">
    <property type="protein sequence ID" value="KAK5075655.1"/>
    <property type="molecule type" value="Genomic_DNA"/>
</dbReference>
<feature type="compositionally biased region" description="Basic and acidic residues" evidence="1">
    <location>
        <begin position="1"/>
        <end position="12"/>
    </location>
</feature>
<name>A0ABR0JVY1_9EURO</name>
<evidence type="ECO:0000313" key="2">
    <source>
        <dbReference type="EMBL" id="KAK5075655.1"/>
    </source>
</evidence>
<comment type="caution">
    <text evidence="2">The sequence shown here is derived from an EMBL/GenBank/DDBJ whole genome shotgun (WGS) entry which is preliminary data.</text>
</comment>
<reference evidence="2 3" key="1">
    <citation type="submission" date="2023-08" db="EMBL/GenBank/DDBJ databases">
        <title>Black Yeasts Isolated from many extreme environments.</title>
        <authorList>
            <person name="Coleine C."/>
            <person name="Stajich J.E."/>
            <person name="Selbmann L."/>
        </authorList>
    </citation>
    <scope>NUCLEOTIDE SEQUENCE [LARGE SCALE GENOMIC DNA]</scope>
    <source>
        <strain evidence="2 3">CCFEE 5885</strain>
    </source>
</reference>
<accession>A0ABR0JVY1</accession>
<feature type="region of interest" description="Disordered" evidence="1">
    <location>
        <begin position="1"/>
        <end position="79"/>
    </location>
</feature>
<evidence type="ECO:0000256" key="1">
    <source>
        <dbReference type="SAM" id="MobiDB-lite"/>
    </source>
</evidence>
<evidence type="ECO:0000313" key="3">
    <source>
        <dbReference type="Proteomes" id="UP001345013"/>
    </source>
</evidence>
<proteinExistence type="predicted"/>
<gene>
    <name evidence="2" type="ORF">LTR24_010006</name>
</gene>
<feature type="compositionally biased region" description="Basic and acidic residues" evidence="1">
    <location>
        <begin position="67"/>
        <end position="79"/>
    </location>
</feature>
<sequence>MPRGADYDDGKPQSDNAVEAGEDKVHGAGKQTTDEAEVDRAKKTAPMPDLSEVNDRTASGGAALGHQDGHGHDELRPQG</sequence>